<dbReference type="OrthoDB" id="278786at2"/>
<dbReference type="AlphaFoldDB" id="A0A1G8NCT4"/>
<reference evidence="3" key="1">
    <citation type="submission" date="2016-10" db="EMBL/GenBank/DDBJ databases">
        <authorList>
            <person name="Varghese N."/>
            <person name="Submissions S."/>
        </authorList>
    </citation>
    <scope>NUCLEOTIDE SEQUENCE [LARGE SCALE GENOMIC DNA]</scope>
    <source>
        <strain evidence="3">DSM 23317</strain>
    </source>
</reference>
<dbReference type="Pfam" id="PF20420">
    <property type="entry name" value="DUF6702"/>
    <property type="match status" value="1"/>
</dbReference>
<feature type="chain" id="PRO_5011620901" description="Orphan protein" evidence="1">
    <location>
        <begin position="20"/>
        <end position="165"/>
    </location>
</feature>
<keyword evidence="3" id="KW-1185">Reference proteome</keyword>
<keyword evidence="1" id="KW-0732">Signal</keyword>
<evidence type="ECO:0000313" key="3">
    <source>
        <dbReference type="Proteomes" id="UP000199527"/>
    </source>
</evidence>
<dbReference type="Proteomes" id="UP000199527">
    <property type="component" value="Unassembled WGS sequence"/>
</dbReference>
<evidence type="ECO:0000313" key="2">
    <source>
        <dbReference type="EMBL" id="SDI77330.1"/>
    </source>
</evidence>
<evidence type="ECO:0000256" key="1">
    <source>
        <dbReference type="SAM" id="SignalP"/>
    </source>
</evidence>
<sequence>MKRLITTMCLLLLALPCWSHRYHFGMTQMSLSADGTSLEVVHRYNANDMSQALALQADEGFEDNEARLRAYLNQHFVVLDNDDRVIAPQWVGQESDVRDLWIYQELPLTERLRAQFSQGVRVGVTLLFELEPSQVNTLTLQSHGTLQTWQLDRRQPAATVQLKRH</sequence>
<dbReference type="InterPro" id="IPR046525">
    <property type="entry name" value="DUF6702"/>
</dbReference>
<evidence type="ECO:0008006" key="4">
    <source>
        <dbReference type="Google" id="ProtNLM"/>
    </source>
</evidence>
<proteinExistence type="predicted"/>
<dbReference type="RefSeq" id="WP_090362833.1">
    <property type="nucleotide sequence ID" value="NZ_FNEM01000003.1"/>
</dbReference>
<name>A0A1G8NCT4_9GAMM</name>
<gene>
    <name evidence="2" type="ORF">SAMN04488540_10372</name>
</gene>
<protein>
    <recommendedName>
        <fullName evidence="4">Orphan protein</fullName>
    </recommendedName>
</protein>
<dbReference type="EMBL" id="FNEM01000003">
    <property type="protein sequence ID" value="SDI77330.1"/>
    <property type="molecule type" value="Genomic_DNA"/>
</dbReference>
<feature type="signal peptide" evidence="1">
    <location>
        <begin position="1"/>
        <end position="19"/>
    </location>
</feature>
<accession>A0A1G8NCT4</accession>
<organism evidence="2 3">
    <name type="scientific">Ferrimonas sediminum</name>
    <dbReference type="NCBI Taxonomy" id="718193"/>
    <lineage>
        <taxon>Bacteria</taxon>
        <taxon>Pseudomonadati</taxon>
        <taxon>Pseudomonadota</taxon>
        <taxon>Gammaproteobacteria</taxon>
        <taxon>Alteromonadales</taxon>
        <taxon>Ferrimonadaceae</taxon>
        <taxon>Ferrimonas</taxon>
    </lineage>
</organism>